<keyword evidence="1" id="KW-0472">Membrane</keyword>
<reference evidence="2 3" key="1">
    <citation type="submission" date="2022-04" db="EMBL/GenBank/DDBJ databases">
        <title>Halobacillus sp. isolated from saltern.</title>
        <authorList>
            <person name="Won M."/>
            <person name="Lee C.-M."/>
            <person name="Woen H.-Y."/>
            <person name="Kwon S.-W."/>
        </authorList>
    </citation>
    <scope>NUCLEOTIDE SEQUENCE [LARGE SCALE GENOMIC DNA]</scope>
    <source>
        <strain evidence="2 3">SSBR10-3</strain>
    </source>
</reference>
<feature type="transmembrane region" description="Helical" evidence="1">
    <location>
        <begin position="47"/>
        <end position="66"/>
    </location>
</feature>
<keyword evidence="1" id="KW-0812">Transmembrane</keyword>
<proteinExistence type="predicted"/>
<name>A0ABY4EIC1_9BACI</name>
<sequence length="75" mass="8603">MAREVEYFLNWKHFLPAGIHMNDNLRYNNKQKRLSVLITKEAASMKLTIIILVCVTYLVSIFAAGYDEKAGSPKK</sequence>
<organism evidence="2 3">
    <name type="scientific">Halobacillus salinarum</name>
    <dbReference type="NCBI Taxonomy" id="2932257"/>
    <lineage>
        <taxon>Bacteria</taxon>
        <taxon>Bacillati</taxon>
        <taxon>Bacillota</taxon>
        <taxon>Bacilli</taxon>
        <taxon>Bacillales</taxon>
        <taxon>Bacillaceae</taxon>
        <taxon>Halobacillus</taxon>
    </lineage>
</organism>
<keyword evidence="3" id="KW-1185">Reference proteome</keyword>
<dbReference type="EMBL" id="CP095073">
    <property type="protein sequence ID" value="UOQ43623.1"/>
    <property type="molecule type" value="Genomic_DNA"/>
</dbReference>
<evidence type="ECO:0000313" key="3">
    <source>
        <dbReference type="Proteomes" id="UP000831787"/>
    </source>
</evidence>
<evidence type="ECO:0000313" key="2">
    <source>
        <dbReference type="EMBL" id="UOQ43623.1"/>
    </source>
</evidence>
<dbReference type="RefSeq" id="WP_244708982.1">
    <property type="nucleotide sequence ID" value="NZ_CP095073.1"/>
</dbReference>
<keyword evidence="1" id="KW-1133">Transmembrane helix</keyword>
<dbReference type="Proteomes" id="UP000831787">
    <property type="component" value="Chromosome"/>
</dbReference>
<protein>
    <submittedName>
        <fullName evidence="2">Uncharacterized protein</fullName>
    </submittedName>
</protein>
<evidence type="ECO:0000256" key="1">
    <source>
        <dbReference type="SAM" id="Phobius"/>
    </source>
</evidence>
<gene>
    <name evidence="2" type="ORF">MUN89_17190</name>
</gene>
<accession>A0ABY4EIC1</accession>